<keyword evidence="4" id="KW-1185">Reference proteome</keyword>
<name>A0A8S1LM01_9CILI</name>
<keyword evidence="1" id="KW-0547">Nucleotide-binding</keyword>
<dbReference type="InterPro" id="IPR011761">
    <property type="entry name" value="ATP-grasp"/>
</dbReference>
<feature type="domain" description="ATP-grasp" evidence="2">
    <location>
        <begin position="112"/>
        <end position="300"/>
    </location>
</feature>
<dbReference type="AlphaFoldDB" id="A0A8S1LM01"/>
<reference evidence="3" key="1">
    <citation type="submission" date="2021-01" db="EMBL/GenBank/DDBJ databases">
        <authorList>
            <consortium name="Genoscope - CEA"/>
            <person name="William W."/>
        </authorList>
    </citation>
    <scope>NUCLEOTIDE SEQUENCE</scope>
</reference>
<dbReference type="GO" id="GO:0016879">
    <property type="term" value="F:ligase activity, forming carbon-nitrogen bonds"/>
    <property type="evidence" value="ECO:0007669"/>
    <property type="project" value="TreeGrafter"/>
</dbReference>
<dbReference type="InterPro" id="IPR013651">
    <property type="entry name" value="ATP-grasp_RimK-type"/>
</dbReference>
<dbReference type="GO" id="GO:0005524">
    <property type="term" value="F:ATP binding"/>
    <property type="evidence" value="ECO:0007669"/>
    <property type="project" value="UniProtKB-UniRule"/>
</dbReference>
<dbReference type="EMBL" id="CAJJDN010000023">
    <property type="protein sequence ID" value="CAD8067839.1"/>
    <property type="molecule type" value="Genomic_DNA"/>
</dbReference>
<dbReference type="GO" id="GO:0005737">
    <property type="term" value="C:cytoplasm"/>
    <property type="evidence" value="ECO:0007669"/>
    <property type="project" value="TreeGrafter"/>
</dbReference>
<dbReference type="OrthoDB" id="283371at2759"/>
<dbReference type="PANTHER" id="PTHR21621:SF0">
    <property type="entry name" value="BETA-CITRYLGLUTAMATE SYNTHASE B-RELATED"/>
    <property type="match status" value="1"/>
</dbReference>
<proteinExistence type="predicted"/>
<dbReference type="PROSITE" id="PS50975">
    <property type="entry name" value="ATP_GRASP"/>
    <property type="match status" value="1"/>
</dbReference>
<dbReference type="Proteomes" id="UP000692954">
    <property type="component" value="Unassembled WGS sequence"/>
</dbReference>
<keyword evidence="1" id="KW-0067">ATP-binding</keyword>
<sequence length="314" mass="35871">MSDEQLTILYMINPDPIFYGKMDQLIIETFQRLKVNVITTELEELSFIVGNEITFFRKGEQIQFDAFLGYGYMAPKHYQDYMYFNFAVYSAGKITLHNPTTEGILQNKLLQYVKFSQNQIPIPRCGASFSVNTFKQNLRRFNNKTIMKEVVGYEGTGVKLSVSHNQSTELFCKSIWNGEQAIIQDFIDDTVGRSIRVLVIGGKAVSVTEFQDNVDFKSNGYSDDFKIESMMDSDQKNEYFKIAEKACAAIDSHLTIGGVDILDSRKNGLVVLEINSWPEITFSQDVTGLPLFDQFAQEFIEKIITKNRERSNST</sequence>
<dbReference type="PANTHER" id="PTHR21621">
    <property type="entry name" value="RIBOSOMAL PROTEIN S6 MODIFICATION PROTEIN"/>
    <property type="match status" value="1"/>
</dbReference>
<protein>
    <recommendedName>
        <fullName evidence="2">ATP-grasp domain-containing protein</fullName>
    </recommendedName>
</protein>
<accession>A0A8S1LM01</accession>
<dbReference type="Pfam" id="PF08443">
    <property type="entry name" value="RimK"/>
    <property type="match status" value="1"/>
</dbReference>
<evidence type="ECO:0000256" key="1">
    <source>
        <dbReference type="PROSITE-ProRule" id="PRU00409"/>
    </source>
</evidence>
<comment type="caution">
    <text evidence="3">The sequence shown here is derived from an EMBL/GenBank/DDBJ whole genome shotgun (WGS) entry which is preliminary data.</text>
</comment>
<evidence type="ECO:0000313" key="3">
    <source>
        <dbReference type="EMBL" id="CAD8067839.1"/>
    </source>
</evidence>
<gene>
    <name evidence="3" type="ORF">PSON_ATCC_30995.1.T0230241</name>
</gene>
<evidence type="ECO:0000259" key="2">
    <source>
        <dbReference type="PROSITE" id="PS50975"/>
    </source>
</evidence>
<dbReference type="GO" id="GO:0046872">
    <property type="term" value="F:metal ion binding"/>
    <property type="evidence" value="ECO:0007669"/>
    <property type="project" value="InterPro"/>
</dbReference>
<evidence type="ECO:0000313" key="4">
    <source>
        <dbReference type="Proteomes" id="UP000692954"/>
    </source>
</evidence>
<organism evidence="3 4">
    <name type="scientific">Paramecium sonneborni</name>
    <dbReference type="NCBI Taxonomy" id="65129"/>
    <lineage>
        <taxon>Eukaryota</taxon>
        <taxon>Sar</taxon>
        <taxon>Alveolata</taxon>
        <taxon>Ciliophora</taxon>
        <taxon>Intramacronucleata</taxon>
        <taxon>Oligohymenophorea</taxon>
        <taxon>Peniculida</taxon>
        <taxon>Parameciidae</taxon>
        <taxon>Paramecium</taxon>
    </lineage>
</organism>